<gene>
    <name evidence="3" type="ORF">NTEN_LOCUS20886</name>
</gene>
<protein>
    <recommendedName>
        <fullName evidence="2">VLRF1 domain-containing protein</fullName>
    </recommendedName>
</protein>
<reference evidence="3 4" key="1">
    <citation type="submission" date="2020-02" db="EMBL/GenBank/DDBJ databases">
        <authorList>
            <person name="Ferguson B K."/>
        </authorList>
    </citation>
    <scope>NUCLEOTIDE SEQUENCE [LARGE SCALE GENOMIC DNA]</scope>
</reference>
<feature type="compositionally biased region" description="Basic and acidic residues" evidence="1">
    <location>
        <begin position="113"/>
        <end position="136"/>
    </location>
</feature>
<evidence type="ECO:0000313" key="3">
    <source>
        <dbReference type="EMBL" id="CAB0016751.1"/>
    </source>
</evidence>
<dbReference type="AlphaFoldDB" id="A0A6H5HQ47"/>
<evidence type="ECO:0000256" key="1">
    <source>
        <dbReference type="SAM" id="MobiDB-lite"/>
    </source>
</evidence>
<dbReference type="OrthoDB" id="429841at2759"/>
<dbReference type="InterPro" id="IPR041175">
    <property type="entry name" value="VLRF1/Vms1"/>
</dbReference>
<feature type="region of interest" description="Disordered" evidence="1">
    <location>
        <begin position="85"/>
        <end position="136"/>
    </location>
</feature>
<sequence>MDYLQFDFGQRSGHFGQVFGQIERSHILEKDLQLCTCECAKSFDEAGILLQARVQFGQRAGVRPPFAGCCDPVLHKTFHSYTVRKAQGGTQSSKDNKDSNDMFKSTFSPPRQPETEEKKWNSKKTSDGSESEKNCNTIDKVDNSVRIATQLSGITIEGHWLLNEWLNPQLPEKARPE</sequence>
<dbReference type="Pfam" id="PF18826">
    <property type="entry name" value="bVLRF1"/>
    <property type="match status" value="1"/>
</dbReference>
<accession>A0A6H5HQ47</accession>
<keyword evidence="4" id="KW-1185">Reference proteome</keyword>
<dbReference type="EMBL" id="CADCXU010030595">
    <property type="protein sequence ID" value="CAB0016751.1"/>
    <property type="molecule type" value="Genomic_DNA"/>
</dbReference>
<feature type="domain" description="VLRF1" evidence="2">
    <location>
        <begin position="71"/>
        <end position="99"/>
    </location>
</feature>
<dbReference type="Proteomes" id="UP000479000">
    <property type="component" value="Unassembled WGS sequence"/>
</dbReference>
<organism evidence="3 4">
    <name type="scientific">Nesidiocoris tenuis</name>
    <dbReference type="NCBI Taxonomy" id="355587"/>
    <lineage>
        <taxon>Eukaryota</taxon>
        <taxon>Metazoa</taxon>
        <taxon>Ecdysozoa</taxon>
        <taxon>Arthropoda</taxon>
        <taxon>Hexapoda</taxon>
        <taxon>Insecta</taxon>
        <taxon>Pterygota</taxon>
        <taxon>Neoptera</taxon>
        <taxon>Paraneoptera</taxon>
        <taxon>Hemiptera</taxon>
        <taxon>Heteroptera</taxon>
        <taxon>Panheteroptera</taxon>
        <taxon>Cimicomorpha</taxon>
        <taxon>Miridae</taxon>
        <taxon>Dicyphina</taxon>
        <taxon>Nesidiocoris</taxon>
    </lineage>
</organism>
<evidence type="ECO:0000259" key="2">
    <source>
        <dbReference type="Pfam" id="PF18826"/>
    </source>
</evidence>
<evidence type="ECO:0000313" key="4">
    <source>
        <dbReference type="Proteomes" id="UP000479000"/>
    </source>
</evidence>
<proteinExistence type="predicted"/>
<name>A0A6H5HQ47_9HEMI</name>